<dbReference type="PANTHER" id="PTHR44137:SF7">
    <property type="entry name" value="J DOMAIN-CONTAINING PROTEIN"/>
    <property type="match status" value="1"/>
</dbReference>
<evidence type="ECO:0000259" key="2">
    <source>
        <dbReference type="PROSITE" id="PS50076"/>
    </source>
</evidence>
<dbReference type="SMART" id="SM00271">
    <property type="entry name" value="DnaJ"/>
    <property type="match status" value="1"/>
</dbReference>
<dbReference type="Gene3D" id="1.10.287.110">
    <property type="entry name" value="DnaJ domain"/>
    <property type="match status" value="1"/>
</dbReference>
<dbReference type="Proteomes" id="UP001604277">
    <property type="component" value="Unassembled WGS sequence"/>
</dbReference>
<dbReference type="AlphaFoldDB" id="A0ABD1S1L4"/>
<dbReference type="PROSITE" id="PS50076">
    <property type="entry name" value="DNAJ_2"/>
    <property type="match status" value="1"/>
</dbReference>
<keyword evidence="4" id="KW-1185">Reference proteome</keyword>
<accession>A0ABD1S1L4</accession>
<gene>
    <name evidence="3" type="ORF">Fot_37519</name>
</gene>
<keyword evidence="1" id="KW-0175">Coiled coil</keyword>
<proteinExistence type="predicted"/>
<evidence type="ECO:0000313" key="4">
    <source>
        <dbReference type="Proteomes" id="UP001604277"/>
    </source>
</evidence>
<dbReference type="SUPFAM" id="SSF46565">
    <property type="entry name" value="Chaperone J-domain"/>
    <property type="match status" value="1"/>
</dbReference>
<reference evidence="4" key="1">
    <citation type="submission" date="2024-07" db="EMBL/GenBank/DDBJ databases">
        <title>Two chromosome-level genome assemblies of Korean endemic species Abeliophyllum distichum and Forsythia ovata (Oleaceae).</title>
        <authorList>
            <person name="Jang H."/>
        </authorList>
    </citation>
    <scope>NUCLEOTIDE SEQUENCE [LARGE SCALE GENOMIC DNA]</scope>
</reference>
<dbReference type="InterPro" id="IPR001623">
    <property type="entry name" value="DnaJ_domain"/>
</dbReference>
<dbReference type="PANTHER" id="PTHR44137">
    <property type="entry name" value="BNAC03G44070D PROTEIN"/>
    <property type="match status" value="1"/>
</dbReference>
<evidence type="ECO:0000256" key="1">
    <source>
        <dbReference type="SAM" id="Coils"/>
    </source>
</evidence>
<dbReference type="InterPro" id="IPR036869">
    <property type="entry name" value="J_dom_sf"/>
</dbReference>
<dbReference type="PRINTS" id="PR00625">
    <property type="entry name" value="JDOMAIN"/>
</dbReference>
<dbReference type="EMBL" id="JBFOLJ010000011">
    <property type="protein sequence ID" value="KAL2493762.1"/>
    <property type="molecule type" value="Genomic_DNA"/>
</dbReference>
<protein>
    <submittedName>
        <fullName evidence="3">DNAJ heat shock N-terminal domain-containing protein</fullName>
    </submittedName>
</protein>
<dbReference type="Pfam" id="PF00226">
    <property type="entry name" value="DnaJ"/>
    <property type="match status" value="1"/>
</dbReference>
<dbReference type="Pfam" id="PF23551">
    <property type="entry name" value="Zn_ribbon_20"/>
    <property type="match status" value="1"/>
</dbReference>
<dbReference type="InterPro" id="IPR056988">
    <property type="entry name" value="Zn_ribbon_pln"/>
</dbReference>
<organism evidence="3 4">
    <name type="scientific">Forsythia ovata</name>
    <dbReference type="NCBI Taxonomy" id="205694"/>
    <lineage>
        <taxon>Eukaryota</taxon>
        <taxon>Viridiplantae</taxon>
        <taxon>Streptophyta</taxon>
        <taxon>Embryophyta</taxon>
        <taxon>Tracheophyta</taxon>
        <taxon>Spermatophyta</taxon>
        <taxon>Magnoliopsida</taxon>
        <taxon>eudicotyledons</taxon>
        <taxon>Gunneridae</taxon>
        <taxon>Pentapetalae</taxon>
        <taxon>asterids</taxon>
        <taxon>lamiids</taxon>
        <taxon>Lamiales</taxon>
        <taxon>Oleaceae</taxon>
        <taxon>Forsythieae</taxon>
        <taxon>Forsythia</taxon>
    </lineage>
</organism>
<dbReference type="InterPro" id="IPR024593">
    <property type="entry name" value="DUF3444"/>
</dbReference>
<dbReference type="Pfam" id="PF11926">
    <property type="entry name" value="DUF3444"/>
    <property type="match status" value="1"/>
</dbReference>
<name>A0ABD1S1L4_9LAMI</name>
<feature type="coiled-coil region" evidence="1">
    <location>
        <begin position="473"/>
        <end position="501"/>
    </location>
</feature>
<keyword evidence="3" id="KW-0346">Stress response</keyword>
<dbReference type="CDD" id="cd06257">
    <property type="entry name" value="DnaJ"/>
    <property type="match status" value="1"/>
</dbReference>
<sequence length="838" mass="93016">MTFCAEFSQTSPIDDKTFSPLPSTAVIVLETVKSDRASVLRAHSAAGKSLSDHFYSTPFFYSLSFKSAPNLRIRKAFGDLGLDYSILNEALRAKANAEKKFAEKDFVGARDYAVKAQKLCPELEGIPQMVATYGVYLASEKKINGEFDFYSILGLDSSVDKSKLKKQYKKMAVLLHPDKNKTVGADGAFRLVSEAWTLLSDNVKRSSYDHRRNLFAGNNVGAGVYDNYSKFSDSHRRLDTFWTVCTSCHVQYEYLRKYVNKRLSCKNCRGVFIAVETGLSPVDGSFSYGPWSYVSESGYGNHGCGATYIPMTSGYCAPNGVSGHHTGHISECVSNISFQCNSSSGKSVGILDPNGLSTSSLVFYQANGKANKTKSHGKHGVVEAAVHMVSNARTGSNGISVSKRGRPTKKRKVEFGNILVSGHEEVPPKSAAEVKIANGNGNLDPNSKLPLPSETSIKRSAVAPAFDARQLLIDKARSEIRRKLEEIRLASEAEAAEVEKRKTHAKVDKSCEAAITSGSIGTGHRAELKRTVSMSITVPDSDFHDFDKDRSEECFKPKQIWALYDEDGMPRLYCLIREVISVRPFKIFISYLSSKSDSEFGSVNWLVSGFTKSCGNFRAFNSEIIEQVNIFSHLLSREKAGRGGCVRIYPRSGDIWAVYRNWSPDWNRKTPNEVRHQYEMVEVLDNYSEDHGVWVAPLVKLDGFKTVYQRNTSNDAVRWIPRKEMLRFSHQVPSCLLKLEGTNLPEGCWDLDPAATPEELLQVETEVCNDVGPGQPEKFVDALDEKCPAEFEGRADEKLSQMKNFALSPDKLHGVVGDTFMEERTPAEHPQTEMGAKA</sequence>
<evidence type="ECO:0000313" key="3">
    <source>
        <dbReference type="EMBL" id="KAL2493762.1"/>
    </source>
</evidence>
<comment type="caution">
    <text evidence="3">The sequence shown here is derived from an EMBL/GenBank/DDBJ whole genome shotgun (WGS) entry which is preliminary data.</text>
</comment>
<feature type="domain" description="J" evidence="2">
    <location>
        <begin position="148"/>
        <end position="212"/>
    </location>
</feature>